<dbReference type="InterPro" id="IPR013783">
    <property type="entry name" value="Ig-like_fold"/>
</dbReference>
<dbReference type="Pfam" id="PF13927">
    <property type="entry name" value="Ig_3"/>
    <property type="match status" value="2"/>
</dbReference>
<dbReference type="SMART" id="SM00408">
    <property type="entry name" value="IGc2"/>
    <property type="match status" value="2"/>
</dbReference>
<feature type="transmembrane region" description="Helical" evidence="5">
    <location>
        <begin position="190"/>
        <end position="213"/>
    </location>
</feature>
<keyword evidence="7" id="KW-0675">Receptor</keyword>
<keyword evidence="8" id="KW-1185">Reference proteome</keyword>
<name>A0AAD1TN04_PELCU</name>
<reference evidence="7" key="1">
    <citation type="submission" date="2022-03" db="EMBL/GenBank/DDBJ databases">
        <authorList>
            <person name="Alioto T."/>
            <person name="Alioto T."/>
            <person name="Gomez Garrido J."/>
        </authorList>
    </citation>
    <scope>NUCLEOTIDE SEQUENCE</scope>
</reference>
<dbReference type="InterPro" id="IPR052598">
    <property type="entry name" value="IgSF_CEA-related"/>
</dbReference>
<keyword evidence="1" id="KW-0732">Signal</keyword>
<feature type="domain" description="Ig-like" evidence="6">
    <location>
        <begin position="1"/>
        <end position="72"/>
    </location>
</feature>
<dbReference type="SUPFAM" id="SSF48726">
    <property type="entry name" value="Immunoglobulin"/>
    <property type="match status" value="2"/>
</dbReference>
<evidence type="ECO:0000313" key="8">
    <source>
        <dbReference type="Proteomes" id="UP001295444"/>
    </source>
</evidence>
<dbReference type="InterPro" id="IPR007110">
    <property type="entry name" value="Ig-like_dom"/>
</dbReference>
<dbReference type="PANTHER" id="PTHR44337">
    <property type="entry name" value="CARCINOEMBRYONIC ANTIGEN-RELATED CELL ADHESION MOLECULE 8"/>
    <property type="match status" value="1"/>
</dbReference>
<protein>
    <submittedName>
        <fullName evidence="7">Fc receptor 3 isoform X1</fullName>
    </submittedName>
</protein>
<evidence type="ECO:0000313" key="7">
    <source>
        <dbReference type="EMBL" id="CAH2327107.1"/>
    </source>
</evidence>
<dbReference type="Proteomes" id="UP001295444">
    <property type="component" value="Chromosome 13"/>
</dbReference>
<organism evidence="7 8">
    <name type="scientific">Pelobates cultripes</name>
    <name type="common">Western spadefoot toad</name>
    <dbReference type="NCBI Taxonomy" id="61616"/>
    <lineage>
        <taxon>Eukaryota</taxon>
        <taxon>Metazoa</taxon>
        <taxon>Chordata</taxon>
        <taxon>Craniata</taxon>
        <taxon>Vertebrata</taxon>
        <taxon>Euteleostomi</taxon>
        <taxon>Amphibia</taxon>
        <taxon>Batrachia</taxon>
        <taxon>Anura</taxon>
        <taxon>Pelobatoidea</taxon>
        <taxon>Pelobatidae</taxon>
        <taxon>Pelobates</taxon>
    </lineage>
</organism>
<sequence>MVVGDNMTFTCSVERGTTPHFQWWHNGVEVDNQSGMFQIRESGKMLYIESVNSDHEGKFYCKASNQISNKITTIQSNVLNVLVIVPVSGARIRADRDILELGIGDNVTFTCSVEQGTFPFFLWRHNGKDVDHKSELYLIKEYGRILYIEPVLSLHRGTYQCWTSNQGSNRNFTAESNVLTISVTENTLTYLAPAISSFLLIVILTTAILVFIYRHKLPLPCTKSHQPEPRTVPARSPARDSYIEDDIYYIDIRCVPQESSAPPVDNYSVTYSAVKCSNIIEEACKDPQEELSGSSPNIYENFSSN</sequence>
<keyword evidence="4" id="KW-0393">Immunoglobulin domain</keyword>
<feature type="domain" description="Ig-like" evidence="6">
    <location>
        <begin position="86"/>
        <end position="180"/>
    </location>
</feature>
<evidence type="ECO:0000256" key="2">
    <source>
        <dbReference type="ARBA" id="ARBA00023157"/>
    </source>
</evidence>
<dbReference type="EMBL" id="OW240924">
    <property type="protein sequence ID" value="CAH2327107.1"/>
    <property type="molecule type" value="Genomic_DNA"/>
</dbReference>
<evidence type="ECO:0000256" key="4">
    <source>
        <dbReference type="ARBA" id="ARBA00023319"/>
    </source>
</evidence>
<evidence type="ECO:0000256" key="3">
    <source>
        <dbReference type="ARBA" id="ARBA00023180"/>
    </source>
</evidence>
<keyword evidence="5" id="KW-1133">Transmembrane helix</keyword>
<evidence type="ECO:0000259" key="6">
    <source>
        <dbReference type="PROSITE" id="PS50835"/>
    </source>
</evidence>
<evidence type="ECO:0000256" key="5">
    <source>
        <dbReference type="SAM" id="Phobius"/>
    </source>
</evidence>
<keyword evidence="5" id="KW-0472">Membrane</keyword>
<dbReference type="AlphaFoldDB" id="A0AAD1TN04"/>
<keyword evidence="3" id="KW-0325">Glycoprotein</keyword>
<dbReference type="PROSITE" id="PS50835">
    <property type="entry name" value="IG_LIKE"/>
    <property type="match status" value="2"/>
</dbReference>
<dbReference type="Gene3D" id="2.60.40.10">
    <property type="entry name" value="Immunoglobulins"/>
    <property type="match status" value="2"/>
</dbReference>
<keyword evidence="5" id="KW-0812">Transmembrane</keyword>
<proteinExistence type="predicted"/>
<dbReference type="InterPro" id="IPR003598">
    <property type="entry name" value="Ig_sub2"/>
</dbReference>
<keyword evidence="2" id="KW-1015">Disulfide bond</keyword>
<gene>
    <name evidence="7" type="ORF">PECUL_23A038236</name>
</gene>
<accession>A0AAD1TN04</accession>
<dbReference type="InterPro" id="IPR036179">
    <property type="entry name" value="Ig-like_dom_sf"/>
</dbReference>
<dbReference type="SMART" id="SM00409">
    <property type="entry name" value="IG"/>
    <property type="match status" value="2"/>
</dbReference>
<evidence type="ECO:0000256" key="1">
    <source>
        <dbReference type="ARBA" id="ARBA00022729"/>
    </source>
</evidence>
<dbReference type="PANTHER" id="PTHR44337:SF20">
    <property type="entry name" value="CARCINOEMBRYONIC ANTIGEN-RELATED CELL ADHESION MOLECULE 5-RELATED"/>
    <property type="match status" value="1"/>
</dbReference>
<dbReference type="InterPro" id="IPR003599">
    <property type="entry name" value="Ig_sub"/>
</dbReference>